<dbReference type="InterPro" id="IPR018511">
    <property type="entry name" value="Hemolysin-typ_Ca-bd_CS"/>
</dbReference>
<dbReference type="STRING" id="639004.SAMN04488239_11238"/>
<dbReference type="SUPFAM" id="SSF51120">
    <property type="entry name" value="beta-Roll"/>
    <property type="match status" value="2"/>
</dbReference>
<dbReference type="PANTHER" id="PTHR46928:SF1">
    <property type="entry name" value="MESENCHYME-SPECIFIC CELL SURFACE GLYCOPROTEIN"/>
    <property type="match status" value="1"/>
</dbReference>
<dbReference type="PROSITE" id="PS00330">
    <property type="entry name" value="HEMOLYSIN_CALCIUM"/>
    <property type="match status" value="3"/>
</dbReference>
<dbReference type="SUPFAM" id="SSF51004">
    <property type="entry name" value="C-terminal (heme d1) domain of cytochrome cd1-nitrite reductase"/>
    <property type="match status" value="1"/>
</dbReference>
<dbReference type="Pfam" id="PF22494">
    <property type="entry name" value="choice_anch_I"/>
    <property type="match status" value="1"/>
</dbReference>
<dbReference type="RefSeq" id="WP_176828079.1">
    <property type="nucleotide sequence ID" value="NZ_FMZV01000012.1"/>
</dbReference>
<proteinExistence type="predicted"/>
<dbReference type="PRINTS" id="PR00313">
    <property type="entry name" value="CABNDNGRPT"/>
</dbReference>
<dbReference type="InterPro" id="IPR011048">
    <property type="entry name" value="Haem_d1_sf"/>
</dbReference>
<feature type="compositionally biased region" description="Basic and acidic residues" evidence="1">
    <location>
        <begin position="392"/>
        <end position="402"/>
    </location>
</feature>
<gene>
    <name evidence="3" type="ORF">SAMN04488239_11238</name>
</gene>
<dbReference type="AlphaFoldDB" id="A0A1G6YYU1"/>
<dbReference type="NCBIfam" id="NF038117">
    <property type="entry name" value="choice_anch_I"/>
    <property type="match status" value="1"/>
</dbReference>
<evidence type="ECO:0000313" key="4">
    <source>
        <dbReference type="Proteomes" id="UP000199628"/>
    </source>
</evidence>
<dbReference type="Gene3D" id="2.150.10.10">
    <property type="entry name" value="Serralysin-like metalloprotease, C-terminal"/>
    <property type="match status" value="2"/>
</dbReference>
<dbReference type="Pfam" id="PF00353">
    <property type="entry name" value="HemolysinCabind"/>
    <property type="match status" value="3"/>
</dbReference>
<name>A0A1G6YYU1_9RHOB</name>
<evidence type="ECO:0000259" key="2">
    <source>
        <dbReference type="Pfam" id="PF22494"/>
    </source>
</evidence>
<feature type="domain" description="Choice-of-anchor I" evidence="2">
    <location>
        <begin position="26"/>
        <end position="486"/>
    </location>
</feature>
<dbReference type="EMBL" id="FMZV01000012">
    <property type="protein sequence ID" value="SDD95233.1"/>
    <property type="molecule type" value="Genomic_DNA"/>
</dbReference>
<dbReference type="GO" id="GO:0005509">
    <property type="term" value="F:calcium ion binding"/>
    <property type="evidence" value="ECO:0007669"/>
    <property type="project" value="InterPro"/>
</dbReference>
<dbReference type="InterPro" id="IPR055188">
    <property type="entry name" value="Choice_anch_I"/>
</dbReference>
<dbReference type="Gene3D" id="2.130.10.10">
    <property type="entry name" value="YVTN repeat-like/Quinoprotein amine dehydrogenase"/>
    <property type="match status" value="1"/>
</dbReference>
<dbReference type="InterPro" id="IPR001343">
    <property type="entry name" value="Hemolysn_Ca-bd"/>
</dbReference>
<dbReference type="InterPro" id="IPR015943">
    <property type="entry name" value="WD40/YVTN_repeat-like_dom_sf"/>
</dbReference>
<keyword evidence="4" id="KW-1185">Reference proteome</keyword>
<sequence length="692" mass="71796">MTAQVYPNVTATMIAQFDSGVGEAGSEVVSHHAGQLFVTNGAEGRIDIFDLAQNRLAGSLDLTQISGFGGLNSVSVSDAGIAVAVQNADPSANGFVVLFDLSDTDAAPQVFETGNLPDMVTFSHDGTRIFVANEGERNEAGDPAGSLSIIDVAAGSVQTFGFETFDSRAEDLREMGIRLFPGTLPSADFEPEYVSEGPDGLLYVTLQEANTVAVFNPATLSWSALLPLGTVDHSLPGFALDASDRDDAIDIRNWPLNGLRLPDAITSVEIGGEVYFLTANEGDDRGDFDEGGDAARVGDILDGDVAGVSIDPSVDTEGLERLTVSIIDGDTDGDGDIDVLHSYGSRSFTIFDAAGNVVFDSGDMFERIIAELRPANAFNNDGYPSEDPEVVDENRSDNKGPEPEAIATGVVDGHTLAFIGLERDSGITVFDISNPNAPRFLQYIEGQSNGNVSPEVITFIDAAHSLTGLPQIAASYEVSGTTALYDLVLGQTIAGSETSETLNGTAGGDVAYGLSGDDLVQGNAGDDNLGGGLGNDTIWSGTGRDLAAGAEGDDLIGGGDGNDTLWGGRGDDILWGGAGDDEIRGGRGDDLAGGGTGNDHIWLEGGDTVWGGAGSDLFEFVSGSSLIRDFDAVSDAEKLDLQAMVGIDDFADLSASHMAQIGTSVVILDDAGNTLTLSNVTLADLDANDFIL</sequence>
<organism evidence="3 4">
    <name type="scientific">Ruegeria marina</name>
    <dbReference type="NCBI Taxonomy" id="639004"/>
    <lineage>
        <taxon>Bacteria</taxon>
        <taxon>Pseudomonadati</taxon>
        <taxon>Pseudomonadota</taxon>
        <taxon>Alphaproteobacteria</taxon>
        <taxon>Rhodobacterales</taxon>
        <taxon>Roseobacteraceae</taxon>
        <taxon>Ruegeria</taxon>
    </lineage>
</organism>
<accession>A0A1G6YYU1</accession>
<reference evidence="4" key="1">
    <citation type="submission" date="2016-10" db="EMBL/GenBank/DDBJ databases">
        <authorList>
            <person name="Varghese N."/>
            <person name="Submissions S."/>
        </authorList>
    </citation>
    <scope>NUCLEOTIDE SEQUENCE [LARGE SCALE GENOMIC DNA]</scope>
    <source>
        <strain evidence="4">CGMCC 1.9108</strain>
    </source>
</reference>
<dbReference type="InterPro" id="IPR052956">
    <property type="entry name" value="Mesenchyme-surface_protein"/>
</dbReference>
<dbReference type="InterPro" id="IPR011049">
    <property type="entry name" value="Serralysin-like_metalloprot_C"/>
</dbReference>
<feature type="region of interest" description="Disordered" evidence="1">
    <location>
        <begin position="379"/>
        <end position="404"/>
    </location>
</feature>
<evidence type="ECO:0000313" key="3">
    <source>
        <dbReference type="EMBL" id="SDD95233.1"/>
    </source>
</evidence>
<dbReference type="Proteomes" id="UP000199628">
    <property type="component" value="Unassembled WGS sequence"/>
</dbReference>
<protein>
    <submittedName>
        <fullName evidence="3">Hemolysin-type calcium-binding repeat-containing protein</fullName>
    </submittedName>
</protein>
<evidence type="ECO:0000256" key="1">
    <source>
        <dbReference type="SAM" id="MobiDB-lite"/>
    </source>
</evidence>
<dbReference type="PANTHER" id="PTHR46928">
    <property type="entry name" value="MESENCHYME-SPECIFIC CELL SURFACE GLYCOPROTEIN"/>
    <property type="match status" value="1"/>
</dbReference>